<evidence type="ECO:0000256" key="2">
    <source>
        <dbReference type="ARBA" id="ARBA00009549"/>
    </source>
</evidence>
<keyword evidence="3" id="KW-0132">Cell division</keyword>
<feature type="compositionally biased region" description="Low complexity" evidence="6">
    <location>
        <begin position="675"/>
        <end position="693"/>
    </location>
</feature>
<dbReference type="InterPro" id="IPR034085">
    <property type="entry name" value="TOG"/>
</dbReference>
<keyword evidence="5" id="KW-0498">Mitosis</keyword>
<feature type="compositionally biased region" description="Acidic residues" evidence="6">
    <location>
        <begin position="604"/>
        <end position="613"/>
    </location>
</feature>
<reference evidence="8" key="1">
    <citation type="submission" date="2022-07" db="EMBL/GenBank/DDBJ databases">
        <title>Phylogenomic reconstructions and comparative analyses of Kickxellomycotina fungi.</title>
        <authorList>
            <person name="Reynolds N.K."/>
            <person name="Stajich J.E."/>
            <person name="Barry K."/>
            <person name="Grigoriev I.V."/>
            <person name="Crous P."/>
            <person name="Smith M.E."/>
        </authorList>
    </citation>
    <scope>NUCLEOTIDE SEQUENCE</scope>
    <source>
        <strain evidence="8">NBRC 105413</strain>
    </source>
</reference>
<dbReference type="SMART" id="SM01349">
    <property type="entry name" value="TOG"/>
    <property type="match status" value="1"/>
</dbReference>
<feature type="compositionally biased region" description="Low complexity" evidence="6">
    <location>
        <begin position="585"/>
        <end position="603"/>
    </location>
</feature>
<name>A0A9W7XMS1_9FUNG</name>
<keyword evidence="4" id="KW-0493">Microtubule</keyword>
<gene>
    <name evidence="8" type="ORF">LPJ64_001836</name>
</gene>
<dbReference type="GO" id="GO:0005874">
    <property type="term" value="C:microtubule"/>
    <property type="evidence" value="ECO:0007669"/>
    <property type="project" value="UniProtKB-KW"/>
</dbReference>
<feature type="compositionally biased region" description="Polar residues" evidence="6">
    <location>
        <begin position="540"/>
        <end position="574"/>
    </location>
</feature>
<dbReference type="Pfam" id="PF12348">
    <property type="entry name" value="CLASP_N"/>
    <property type="match status" value="1"/>
</dbReference>
<dbReference type="Gene3D" id="1.25.10.10">
    <property type="entry name" value="Leucine-rich Repeat Variant"/>
    <property type="match status" value="1"/>
</dbReference>
<dbReference type="EMBL" id="JANBOH010000051">
    <property type="protein sequence ID" value="KAJ1646722.1"/>
    <property type="molecule type" value="Genomic_DNA"/>
</dbReference>
<dbReference type="InterPro" id="IPR024395">
    <property type="entry name" value="CLASP_N_dom"/>
</dbReference>
<evidence type="ECO:0000259" key="7">
    <source>
        <dbReference type="SMART" id="SM01349"/>
    </source>
</evidence>
<protein>
    <recommendedName>
        <fullName evidence="7">TOG domain-containing protein</fullName>
    </recommendedName>
</protein>
<feature type="region of interest" description="Disordered" evidence="6">
    <location>
        <begin position="240"/>
        <end position="319"/>
    </location>
</feature>
<dbReference type="InterPro" id="IPR011989">
    <property type="entry name" value="ARM-like"/>
</dbReference>
<keyword evidence="9" id="KW-1185">Reference proteome</keyword>
<organism evidence="8 9">
    <name type="scientific">Coemansia asiatica</name>
    <dbReference type="NCBI Taxonomy" id="1052880"/>
    <lineage>
        <taxon>Eukaryota</taxon>
        <taxon>Fungi</taxon>
        <taxon>Fungi incertae sedis</taxon>
        <taxon>Zoopagomycota</taxon>
        <taxon>Kickxellomycotina</taxon>
        <taxon>Kickxellomycetes</taxon>
        <taxon>Kickxellales</taxon>
        <taxon>Kickxellaceae</taxon>
        <taxon>Coemansia</taxon>
    </lineage>
</organism>
<evidence type="ECO:0000256" key="1">
    <source>
        <dbReference type="ARBA" id="ARBA00004186"/>
    </source>
</evidence>
<feature type="compositionally biased region" description="Low complexity" evidence="6">
    <location>
        <begin position="240"/>
        <end position="250"/>
    </location>
</feature>
<proteinExistence type="inferred from homology"/>
<comment type="similarity">
    <text evidence="2">Belongs to the CLASP family.</text>
</comment>
<dbReference type="GO" id="GO:0051301">
    <property type="term" value="P:cell division"/>
    <property type="evidence" value="ECO:0007669"/>
    <property type="project" value="UniProtKB-KW"/>
</dbReference>
<feature type="domain" description="TOG" evidence="7">
    <location>
        <begin position="2"/>
        <end position="237"/>
    </location>
</feature>
<comment type="subcellular location">
    <subcellularLocation>
        <location evidence="1">Cytoplasm</location>
        <location evidence="1">Cytoskeleton</location>
        <location evidence="1">Spindle</location>
    </subcellularLocation>
</comment>
<sequence length="702" mass="73343">MNAADFEAKFRVLLAKLDVVEHEETWQQIDNALKGLVSLVMAGAPKFETFVPTMKQAVKFINSAILSERTRLSGTALMLVEEIAKMMETRFTPLSDLIFPSAMKTCGRANKVFVTRGIKCLTTVITYSHLPEQTPRICDAVMTDVNKTVRSSAAKLLMSIVSCCTAPEIRQHLPLVEKAIAAGVVDANPDARTTARQSYEIYIKRFSDRVETFHDGLSSIAKKYLKIEDKGTDRPQSRFAAFRQQQQQRQPLRDRLAAQRPTNAKPADTASSSSNGSGSASQQQSASAAAGPVGINRPKPVRPIARHGPTAVRRDGTSAPLPLNIAADSGSSVNAAVVSIPPAPANAAASDSAKEAGQDPALTPVTAATAAAAAPPTIVSRSSSVEQLIMSPRSSKPTLTRLLANDVQSSVAAAPADKQPADSAHASVSPSSTVPASRVASPTDTSASAAAVTEEVSAAASDKAATATIIAEEGTGTSSSKPVIPQETIFSAASSSSSLATSTVAAAAGAATDKAYESADDQASSSQETKKAAHRKGSRAQRTPGLTFSSLSGSTPGARNSRVQQIARPQSRNLVSARMEEALRAQRPARSTAAPTTASTGASDAEDANDHEEGEQPRRMTLRSAVRPPTGGPGYLRATASSAKRGSETVAAAASTASRLSKRRKGGSDPQVLQPDAPASDPTTKTTTKGATTTRRRSTIKR</sequence>
<evidence type="ECO:0000256" key="3">
    <source>
        <dbReference type="ARBA" id="ARBA00022618"/>
    </source>
</evidence>
<dbReference type="GO" id="GO:0005819">
    <property type="term" value="C:spindle"/>
    <property type="evidence" value="ECO:0007669"/>
    <property type="project" value="UniProtKB-SubCell"/>
</dbReference>
<evidence type="ECO:0000256" key="4">
    <source>
        <dbReference type="ARBA" id="ARBA00022701"/>
    </source>
</evidence>
<feature type="compositionally biased region" description="Low complexity" evidence="6">
    <location>
        <begin position="421"/>
        <end position="448"/>
    </location>
</feature>
<evidence type="ECO:0000256" key="5">
    <source>
        <dbReference type="ARBA" id="ARBA00022776"/>
    </source>
</evidence>
<keyword evidence="5" id="KW-0131">Cell cycle</keyword>
<dbReference type="Proteomes" id="UP001145021">
    <property type="component" value="Unassembled WGS sequence"/>
</dbReference>
<evidence type="ECO:0000256" key="6">
    <source>
        <dbReference type="SAM" id="MobiDB-lite"/>
    </source>
</evidence>
<evidence type="ECO:0000313" key="8">
    <source>
        <dbReference type="EMBL" id="KAJ1646722.1"/>
    </source>
</evidence>
<dbReference type="InterPro" id="IPR016024">
    <property type="entry name" value="ARM-type_fold"/>
</dbReference>
<feature type="region of interest" description="Disordered" evidence="6">
    <location>
        <begin position="411"/>
        <end position="448"/>
    </location>
</feature>
<feature type="compositionally biased region" description="Low complexity" evidence="6">
    <location>
        <begin position="270"/>
        <end position="291"/>
    </location>
</feature>
<dbReference type="AlphaFoldDB" id="A0A9W7XMS1"/>
<evidence type="ECO:0000313" key="9">
    <source>
        <dbReference type="Proteomes" id="UP001145021"/>
    </source>
</evidence>
<accession>A0A9W7XMS1</accession>
<comment type="caution">
    <text evidence="8">The sequence shown here is derived from an EMBL/GenBank/DDBJ whole genome shotgun (WGS) entry which is preliminary data.</text>
</comment>
<feature type="region of interest" description="Disordered" evidence="6">
    <location>
        <begin position="518"/>
        <end position="702"/>
    </location>
</feature>
<dbReference type="SUPFAM" id="SSF48371">
    <property type="entry name" value="ARM repeat"/>
    <property type="match status" value="1"/>
</dbReference>